<keyword evidence="1" id="KW-0812">Transmembrane</keyword>
<dbReference type="PRINTS" id="PR00702">
    <property type="entry name" value="ACRIFLAVINRP"/>
</dbReference>
<dbReference type="Gene3D" id="3.30.70.1440">
    <property type="entry name" value="Multidrug efflux transporter AcrB pore domain"/>
    <property type="match status" value="1"/>
</dbReference>
<dbReference type="SUPFAM" id="SSF82866">
    <property type="entry name" value="Multidrug efflux transporter AcrB transmembrane domain"/>
    <property type="match status" value="2"/>
</dbReference>
<reference evidence="2 3" key="1">
    <citation type="submission" date="2018-07" db="EMBL/GenBank/DDBJ databases">
        <title>Crenobacter cavernae sp. nov., isolated from a karst cave.</title>
        <authorList>
            <person name="Zhu H."/>
        </authorList>
    </citation>
    <scope>NUCLEOTIDE SEQUENCE [LARGE SCALE GENOMIC DNA]</scope>
    <source>
        <strain evidence="2 3">K1W11S-77</strain>
    </source>
</reference>
<feature type="transmembrane region" description="Helical" evidence="1">
    <location>
        <begin position="453"/>
        <end position="479"/>
    </location>
</feature>
<keyword evidence="1" id="KW-0472">Membrane</keyword>
<feature type="transmembrane region" description="Helical" evidence="1">
    <location>
        <begin position="870"/>
        <end position="887"/>
    </location>
</feature>
<dbReference type="PANTHER" id="PTHR32063:SF4">
    <property type="entry name" value="SLR6043 PROTEIN"/>
    <property type="match status" value="1"/>
</dbReference>
<sequence length="1049" mass="113073">MFRWIIGSSLKFRFLVLGIAAVLVLFGTLQLKKMPVDVLPEFAPPIVEVQTEAIGLSAQEVESLITLNLEELLSGVPWLESIRSQSVTGLSSIVLTFERGTDIMKARQMIQERLTLAYTLPNVAQPPVILQPLSATSRFMMFEISSDKVEPTELSLLARWTVKPKLLGVPGVANVAIWGQRLRQLHVQIDPERLHDARVLQDDIIAAAGDALWVSPLTFLKGSAPGAGGWIDNRNQRLSIQHTMPIETPEDMAQVALSPFHLLMTGKAMSLGEVTETTFAHPPLIGDAVGKNGKGLLLVIEKFPSANTLEVTRGVDKALAELSHGLPGVKIDSNVFRLASYVEDSISNLTMAIVFGAILVVLVIGAFLFNWRSALVSVVAIPLSLLVAMIALNLTGATINTMILAGLIVALGVVIDDAVVDVERLMRRLRERKESGASIATIIYETTLETRSAALYASLIVLLAVMPIFFMGGVSGAFFEPLGLSYLLAVLASMVVALTVTPALSLLLRKEASHDVGESPVAARLRDGYEAALQRVIKTPRWMFIAAGVVVVGGVVAWPLLGQSLLPSLKERDLLVNWSTPPGTSHSETHRVTSRVSKELRSLPGVRSVGAHVGRAITGDQVVGINSSQIWVNIDPKADYDKTIASIRETIDGYPGIERNVQTYLRDKVAEALTGESRAIVVRIYGQQREVLHQKAEEVRQALSGIDGIVDLRAEGQAEEPQVKVKVNLEAAGKVNVKPGDVRRSSATVFSGLVVGYLFKEQKIFEVVVWSAPETRQSLSNLRDLWVEKSDRNYARLGDVANVSMESTPTVIRHERIAPYVDVVANVAGRDPGSVADEVEDRLEKVQFPLEYHPEILGEYAERQSAQQRMLGVAAAAVIGIFLLLQACFRSWRLALIAFLALPTSLAAGVLAASASGGVISLGSIVGLLAVLGIAARNGVLLINHYQRLEGQEGVPFGLELVIRGARELLSPILASSAAIIAALLPIVVFGQIPGLEIAQQTAIVMMGGLVASCLFTLFVLPVLYLFIGAGTGRQSDLGLAGPVKEEAE</sequence>
<feature type="transmembrane region" description="Helical" evidence="1">
    <location>
        <begin position="485"/>
        <end position="508"/>
    </location>
</feature>
<gene>
    <name evidence="2" type="ORF">DWG20_12580</name>
</gene>
<dbReference type="GO" id="GO:0005886">
    <property type="term" value="C:plasma membrane"/>
    <property type="evidence" value="ECO:0007669"/>
    <property type="project" value="TreeGrafter"/>
</dbReference>
<dbReference type="Pfam" id="PF00873">
    <property type="entry name" value="ACR_tran"/>
    <property type="match status" value="1"/>
</dbReference>
<dbReference type="EMBL" id="CP031337">
    <property type="protein sequence ID" value="AXK40208.1"/>
    <property type="molecule type" value="Genomic_DNA"/>
</dbReference>
<feature type="transmembrane region" description="Helical" evidence="1">
    <location>
        <begin position="969"/>
        <end position="991"/>
    </location>
</feature>
<feature type="transmembrane region" description="Helical" evidence="1">
    <location>
        <begin position="542"/>
        <end position="561"/>
    </location>
</feature>
<dbReference type="SUPFAM" id="SSF82714">
    <property type="entry name" value="Multidrug efflux transporter AcrB TolC docking domain, DN and DC subdomains"/>
    <property type="match status" value="1"/>
</dbReference>
<dbReference type="InterPro" id="IPR027463">
    <property type="entry name" value="AcrB_DN_DC_subdom"/>
</dbReference>
<proteinExistence type="predicted"/>
<feature type="transmembrane region" description="Helical" evidence="1">
    <location>
        <begin position="398"/>
        <end position="420"/>
    </location>
</feature>
<feature type="transmembrane region" description="Helical" evidence="1">
    <location>
        <begin position="894"/>
        <end position="913"/>
    </location>
</feature>
<feature type="transmembrane region" description="Helical" evidence="1">
    <location>
        <begin position="919"/>
        <end position="940"/>
    </location>
</feature>
<dbReference type="Gene3D" id="3.30.2090.10">
    <property type="entry name" value="Multidrug efflux transporter AcrB TolC docking domain, DN and DC subdomains"/>
    <property type="match status" value="2"/>
</dbReference>
<dbReference type="Gene3D" id="3.30.70.1320">
    <property type="entry name" value="Multidrug efflux transporter AcrB pore domain like"/>
    <property type="match status" value="1"/>
</dbReference>
<dbReference type="RefSeq" id="WP_115434138.1">
    <property type="nucleotide sequence ID" value="NZ_CP031337.1"/>
</dbReference>
<feature type="transmembrane region" description="Helical" evidence="1">
    <location>
        <begin position="1003"/>
        <end position="1028"/>
    </location>
</feature>
<feature type="transmembrane region" description="Helical" evidence="1">
    <location>
        <begin position="374"/>
        <end position="392"/>
    </location>
</feature>
<accession>A0A345Y8F6</accession>
<dbReference type="Gene3D" id="1.20.1640.10">
    <property type="entry name" value="Multidrug efflux transporter AcrB transmembrane domain"/>
    <property type="match status" value="2"/>
</dbReference>
<evidence type="ECO:0000313" key="3">
    <source>
        <dbReference type="Proteomes" id="UP000254537"/>
    </source>
</evidence>
<dbReference type="KEGG" id="ccah:DWG20_12580"/>
<feature type="transmembrane region" description="Helical" evidence="1">
    <location>
        <begin position="349"/>
        <end position="369"/>
    </location>
</feature>
<dbReference type="InterPro" id="IPR001036">
    <property type="entry name" value="Acrflvin-R"/>
</dbReference>
<dbReference type="SUPFAM" id="SSF82693">
    <property type="entry name" value="Multidrug efflux transporter AcrB pore domain, PN1, PN2, PC1 and PC2 subdomains"/>
    <property type="match status" value="3"/>
</dbReference>
<dbReference type="Gene3D" id="3.30.70.1430">
    <property type="entry name" value="Multidrug efflux transporter AcrB pore domain"/>
    <property type="match status" value="2"/>
</dbReference>
<protein>
    <submittedName>
        <fullName evidence="2">AcrB/AcrD/AcrF family protein</fullName>
    </submittedName>
</protein>
<dbReference type="OrthoDB" id="9176633at2"/>
<keyword evidence="1" id="KW-1133">Transmembrane helix</keyword>
<organism evidence="2 3">
    <name type="scientific">Crenobacter cavernae</name>
    <dbReference type="NCBI Taxonomy" id="2290923"/>
    <lineage>
        <taxon>Bacteria</taxon>
        <taxon>Pseudomonadati</taxon>
        <taxon>Pseudomonadota</taxon>
        <taxon>Betaproteobacteria</taxon>
        <taxon>Neisseriales</taxon>
        <taxon>Neisseriaceae</taxon>
        <taxon>Crenobacter</taxon>
    </lineage>
</organism>
<name>A0A345Y8F6_9NEIS</name>
<evidence type="ECO:0000313" key="2">
    <source>
        <dbReference type="EMBL" id="AXK40208.1"/>
    </source>
</evidence>
<dbReference type="Proteomes" id="UP000254537">
    <property type="component" value="Chromosome"/>
</dbReference>
<dbReference type="PANTHER" id="PTHR32063">
    <property type="match status" value="1"/>
</dbReference>
<evidence type="ECO:0000256" key="1">
    <source>
        <dbReference type="SAM" id="Phobius"/>
    </source>
</evidence>
<dbReference type="GO" id="GO:0042910">
    <property type="term" value="F:xenobiotic transmembrane transporter activity"/>
    <property type="evidence" value="ECO:0007669"/>
    <property type="project" value="TreeGrafter"/>
</dbReference>
<dbReference type="AlphaFoldDB" id="A0A345Y8F6"/>